<comment type="caution">
    <text evidence="3">The sequence shown here is derived from an EMBL/GenBank/DDBJ whole genome shotgun (WGS) entry which is preliminary data.</text>
</comment>
<feature type="transmembrane region" description="Helical" evidence="2">
    <location>
        <begin position="15"/>
        <end position="34"/>
    </location>
</feature>
<name>A0ABV5RK77_9ACTN</name>
<protein>
    <submittedName>
        <fullName evidence="3">Uncharacterized protein</fullName>
    </submittedName>
</protein>
<evidence type="ECO:0000256" key="1">
    <source>
        <dbReference type="SAM" id="MobiDB-lite"/>
    </source>
</evidence>
<evidence type="ECO:0000313" key="4">
    <source>
        <dbReference type="Proteomes" id="UP001589710"/>
    </source>
</evidence>
<evidence type="ECO:0000313" key="3">
    <source>
        <dbReference type="EMBL" id="MFB9578270.1"/>
    </source>
</evidence>
<organism evidence="3 4">
    <name type="scientific">Streptomyces yanii</name>
    <dbReference type="NCBI Taxonomy" id="78510"/>
    <lineage>
        <taxon>Bacteria</taxon>
        <taxon>Bacillati</taxon>
        <taxon>Actinomycetota</taxon>
        <taxon>Actinomycetes</taxon>
        <taxon>Kitasatosporales</taxon>
        <taxon>Streptomycetaceae</taxon>
        <taxon>Streptomyces</taxon>
    </lineage>
</organism>
<feature type="region of interest" description="Disordered" evidence="1">
    <location>
        <begin position="185"/>
        <end position="220"/>
    </location>
</feature>
<feature type="transmembrane region" description="Helical" evidence="2">
    <location>
        <begin position="134"/>
        <end position="156"/>
    </location>
</feature>
<proteinExistence type="predicted"/>
<keyword evidence="4" id="KW-1185">Reference proteome</keyword>
<dbReference type="RefSeq" id="WP_345516587.1">
    <property type="nucleotide sequence ID" value="NZ_BAAAXD010000038.1"/>
</dbReference>
<feature type="compositionally biased region" description="Basic and acidic residues" evidence="1">
    <location>
        <begin position="185"/>
        <end position="195"/>
    </location>
</feature>
<feature type="region of interest" description="Disordered" evidence="1">
    <location>
        <begin position="64"/>
        <end position="84"/>
    </location>
</feature>
<feature type="compositionally biased region" description="Polar residues" evidence="1">
    <location>
        <begin position="64"/>
        <end position="78"/>
    </location>
</feature>
<accession>A0ABV5RK77</accession>
<keyword evidence="2" id="KW-1133">Transmembrane helix</keyword>
<keyword evidence="2" id="KW-0812">Transmembrane</keyword>
<feature type="transmembrane region" description="Helical" evidence="2">
    <location>
        <begin position="90"/>
        <end position="114"/>
    </location>
</feature>
<dbReference type="EMBL" id="JBHMCG010000174">
    <property type="protein sequence ID" value="MFB9578270.1"/>
    <property type="molecule type" value="Genomic_DNA"/>
</dbReference>
<keyword evidence="2" id="KW-0472">Membrane</keyword>
<dbReference type="Proteomes" id="UP001589710">
    <property type="component" value="Unassembled WGS sequence"/>
</dbReference>
<sequence length="220" mass="23575">MSGYMTGSFKMTEEFASAMVTVIPIILLLGWAEVQKLSTTYVAKKAPSLDREIRAAMYRILSQEAGSQADADTSSGQEAESRKPPGQAKIFEGLFAVVWGVLAVLHVLAELYLVRWLATTERAPSPGMARNVTLIAGAGFVMLLVGAFVPPLMLLYTSTALRLVSSIPLLSRFLKPFIGPTAREQLMREASRGEGDAATAEPANSPRDTSADPVPSRGSS</sequence>
<evidence type="ECO:0000256" key="2">
    <source>
        <dbReference type="SAM" id="Phobius"/>
    </source>
</evidence>
<gene>
    <name evidence="3" type="ORF">ACFFTL_39900</name>
</gene>
<reference evidence="3 4" key="1">
    <citation type="submission" date="2024-09" db="EMBL/GenBank/DDBJ databases">
        <authorList>
            <person name="Sun Q."/>
            <person name="Mori K."/>
        </authorList>
    </citation>
    <scope>NUCLEOTIDE SEQUENCE [LARGE SCALE GENOMIC DNA]</scope>
    <source>
        <strain evidence="3 4">JCM 3331</strain>
    </source>
</reference>